<dbReference type="GO" id="GO:0035999">
    <property type="term" value="P:tetrahydrofolate interconversion"/>
    <property type="evidence" value="ECO:0007669"/>
    <property type="project" value="UniProtKB-UniRule"/>
</dbReference>
<evidence type="ECO:0000256" key="13">
    <source>
        <dbReference type="HAMAP-Rule" id="MF_01576"/>
    </source>
</evidence>
<organism evidence="16 17">
    <name type="scientific">Amphritea opalescens</name>
    <dbReference type="NCBI Taxonomy" id="2490544"/>
    <lineage>
        <taxon>Bacteria</taxon>
        <taxon>Pseudomonadati</taxon>
        <taxon>Pseudomonadota</taxon>
        <taxon>Gammaproteobacteria</taxon>
        <taxon>Oceanospirillales</taxon>
        <taxon>Oceanospirillaceae</taxon>
        <taxon>Amphritea</taxon>
    </lineage>
</organism>
<dbReference type="FunFam" id="3.40.50.720:FF:000006">
    <property type="entry name" value="Bifunctional protein FolD"/>
    <property type="match status" value="1"/>
</dbReference>
<dbReference type="GO" id="GO:0004477">
    <property type="term" value="F:methenyltetrahydrofolate cyclohydrolase activity"/>
    <property type="evidence" value="ECO:0007669"/>
    <property type="project" value="UniProtKB-UniRule"/>
</dbReference>
<dbReference type="PANTHER" id="PTHR48099:SF5">
    <property type="entry name" value="C-1-TETRAHYDROFOLATE SYNTHASE, CYTOPLASMIC"/>
    <property type="match status" value="1"/>
</dbReference>
<evidence type="ECO:0000256" key="3">
    <source>
        <dbReference type="ARBA" id="ARBA00022563"/>
    </source>
</evidence>
<keyword evidence="10 13" id="KW-0486">Methionine biosynthesis</keyword>
<dbReference type="EC" id="3.5.4.9" evidence="13"/>
<reference evidence="16 17" key="1">
    <citation type="submission" date="2018-11" db="EMBL/GenBank/DDBJ databases">
        <title>The draft genome sequence of Amphritea opalescens ANRC-JH13T.</title>
        <authorList>
            <person name="Fang Z."/>
            <person name="Zhang Y."/>
            <person name="Han X."/>
        </authorList>
    </citation>
    <scope>NUCLEOTIDE SEQUENCE [LARGE SCALE GENOMIC DNA]</scope>
    <source>
        <strain evidence="16 17">ANRC-JH13</strain>
    </source>
</reference>
<dbReference type="UniPathway" id="UPA00193"/>
<dbReference type="OrthoDB" id="9803580at2"/>
<evidence type="ECO:0000259" key="14">
    <source>
        <dbReference type="Pfam" id="PF00763"/>
    </source>
</evidence>
<dbReference type="HAMAP" id="MF_01576">
    <property type="entry name" value="THF_DHG_CYH"/>
    <property type="match status" value="1"/>
</dbReference>
<keyword evidence="5 13" id="KW-0658">Purine biosynthesis</keyword>
<feature type="binding site" evidence="13">
    <location>
        <begin position="165"/>
        <end position="167"/>
    </location>
    <ligand>
        <name>NADP(+)</name>
        <dbReference type="ChEBI" id="CHEBI:58349"/>
    </ligand>
</feature>
<evidence type="ECO:0000313" key="17">
    <source>
        <dbReference type="Proteomes" id="UP000283087"/>
    </source>
</evidence>
<keyword evidence="3 13" id="KW-0554">One-carbon metabolism</keyword>
<evidence type="ECO:0000256" key="6">
    <source>
        <dbReference type="ARBA" id="ARBA00022801"/>
    </source>
</evidence>
<comment type="caution">
    <text evidence="16">The sequence shown here is derived from an EMBL/GenBank/DDBJ whole genome shotgun (WGS) entry which is preliminary data.</text>
</comment>
<evidence type="ECO:0000256" key="8">
    <source>
        <dbReference type="ARBA" id="ARBA00023002"/>
    </source>
</evidence>
<comment type="similarity">
    <text evidence="13">Belongs to the tetrahydrofolate dehydrogenase/cyclohydrolase family.</text>
</comment>
<evidence type="ECO:0000313" key="16">
    <source>
        <dbReference type="EMBL" id="RTE66687.1"/>
    </source>
</evidence>
<dbReference type="SUPFAM" id="SSF51735">
    <property type="entry name" value="NAD(P)-binding Rossmann-fold domains"/>
    <property type="match status" value="1"/>
</dbReference>
<evidence type="ECO:0000256" key="1">
    <source>
        <dbReference type="ARBA" id="ARBA00004777"/>
    </source>
</evidence>
<comment type="function">
    <text evidence="13">Catalyzes the oxidation of 5,10-methylenetetrahydrofolate to 5,10-methenyltetrahydrofolate and then the hydrolysis of 5,10-methenyltetrahydrofolate to 10-formyltetrahydrofolate.</text>
</comment>
<dbReference type="GO" id="GO:0004488">
    <property type="term" value="F:methylenetetrahydrofolate dehydrogenase (NADP+) activity"/>
    <property type="evidence" value="ECO:0007669"/>
    <property type="project" value="UniProtKB-UniRule"/>
</dbReference>
<keyword evidence="8 13" id="KW-0560">Oxidoreductase</keyword>
<dbReference type="Proteomes" id="UP000283087">
    <property type="component" value="Unassembled WGS sequence"/>
</dbReference>
<keyword evidence="11 13" id="KW-0511">Multifunctional enzyme</keyword>
<feature type="binding site" evidence="13">
    <location>
        <position position="231"/>
    </location>
    <ligand>
        <name>NADP(+)</name>
        <dbReference type="ChEBI" id="CHEBI:58349"/>
    </ligand>
</feature>
<evidence type="ECO:0000259" key="15">
    <source>
        <dbReference type="Pfam" id="PF02882"/>
    </source>
</evidence>
<dbReference type="GO" id="GO:0009086">
    <property type="term" value="P:methionine biosynthetic process"/>
    <property type="evidence" value="ECO:0007669"/>
    <property type="project" value="UniProtKB-KW"/>
</dbReference>
<comment type="catalytic activity">
    <reaction evidence="12 13">
        <text>(6R)-5,10-methenyltetrahydrofolate + H2O = (6R)-10-formyltetrahydrofolate + H(+)</text>
        <dbReference type="Rhea" id="RHEA:23700"/>
        <dbReference type="ChEBI" id="CHEBI:15377"/>
        <dbReference type="ChEBI" id="CHEBI:15378"/>
        <dbReference type="ChEBI" id="CHEBI:57455"/>
        <dbReference type="ChEBI" id="CHEBI:195366"/>
        <dbReference type="EC" id="3.5.4.9"/>
    </reaction>
</comment>
<dbReference type="PANTHER" id="PTHR48099">
    <property type="entry name" value="C-1-TETRAHYDROFOLATE SYNTHASE, CYTOPLASMIC-RELATED"/>
    <property type="match status" value="1"/>
</dbReference>
<dbReference type="InterPro" id="IPR046346">
    <property type="entry name" value="Aminoacid_DH-like_N_sf"/>
</dbReference>
<dbReference type="InterPro" id="IPR020867">
    <property type="entry name" value="THF_DH/CycHdrlase_CS"/>
</dbReference>
<feature type="domain" description="Tetrahydrofolate dehydrogenase/cyclohydrolase catalytic" evidence="14">
    <location>
        <begin position="6"/>
        <end position="120"/>
    </location>
</feature>
<dbReference type="CDD" id="cd01080">
    <property type="entry name" value="NAD_bind_m-THF_DH_Cyclohyd"/>
    <property type="match status" value="1"/>
</dbReference>
<evidence type="ECO:0000256" key="9">
    <source>
        <dbReference type="ARBA" id="ARBA00023102"/>
    </source>
</evidence>
<keyword evidence="4 13" id="KW-0028">Amino-acid biosynthesis</keyword>
<keyword evidence="9 13" id="KW-0368">Histidine biosynthesis</keyword>
<keyword evidence="17" id="KW-1185">Reference proteome</keyword>
<evidence type="ECO:0000256" key="11">
    <source>
        <dbReference type="ARBA" id="ARBA00023268"/>
    </source>
</evidence>
<dbReference type="EC" id="1.5.1.5" evidence="13"/>
<dbReference type="GO" id="GO:0006164">
    <property type="term" value="P:purine nucleotide biosynthetic process"/>
    <property type="evidence" value="ECO:0007669"/>
    <property type="project" value="UniProtKB-KW"/>
</dbReference>
<protein>
    <recommendedName>
        <fullName evidence="13">Bifunctional protein FolD</fullName>
    </recommendedName>
    <domain>
        <recommendedName>
            <fullName evidence="13">Methylenetetrahydrofolate dehydrogenase</fullName>
            <ecNumber evidence="13">1.5.1.5</ecNumber>
        </recommendedName>
    </domain>
    <domain>
        <recommendedName>
            <fullName evidence="13">Methenyltetrahydrofolate cyclohydrolase</fullName>
            <ecNumber evidence="13">3.5.4.9</ecNumber>
        </recommendedName>
    </domain>
</protein>
<dbReference type="Pfam" id="PF00763">
    <property type="entry name" value="THF_DHG_CYH"/>
    <property type="match status" value="1"/>
</dbReference>
<dbReference type="InterPro" id="IPR020630">
    <property type="entry name" value="THF_DH/CycHdrlase_cat_dom"/>
</dbReference>
<dbReference type="PRINTS" id="PR00085">
    <property type="entry name" value="THFDHDRGNASE"/>
</dbReference>
<keyword evidence="6 13" id="KW-0378">Hydrolase</keyword>
<dbReference type="GO" id="GO:0005829">
    <property type="term" value="C:cytosol"/>
    <property type="evidence" value="ECO:0007669"/>
    <property type="project" value="TreeGrafter"/>
</dbReference>
<evidence type="ECO:0000256" key="10">
    <source>
        <dbReference type="ARBA" id="ARBA00023167"/>
    </source>
</evidence>
<accession>A0A430KT76</accession>
<proteinExistence type="inferred from homology"/>
<dbReference type="AlphaFoldDB" id="A0A430KT76"/>
<dbReference type="InterPro" id="IPR000672">
    <property type="entry name" value="THF_DH/CycHdrlase"/>
</dbReference>
<comment type="pathway">
    <text evidence="1 13">One-carbon metabolism; tetrahydrofolate interconversion.</text>
</comment>
<dbReference type="NCBIfam" id="NF010783">
    <property type="entry name" value="PRK14186.1"/>
    <property type="match status" value="1"/>
</dbReference>
<evidence type="ECO:0000256" key="4">
    <source>
        <dbReference type="ARBA" id="ARBA00022605"/>
    </source>
</evidence>
<dbReference type="FunFam" id="3.40.50.10860:FF:000001">
    <property type="entry name" value="Bifunctional protein FolD"/>
    <property type="match status" value="1"/>
</dbReference>
<evidence type="ECO:0000256" key="7">
    <source>
        <dbReference type="ARBA" id="ARBA00022857"/>
    </source>
</evidence>
<dbReference type="Gene3D" id="3.40.50.720">
    <property type="entry name" value="NAD(P)-binding Rossmann-like Domain"/>
    <property type="match status" value="1"/>
</dbReference>
<name>A0A430KT76_9GAMM</name>
<comment type="catalytic activity">
    <reaction evidence="13">
        <text>(6R)-5,10-methylene-5,6,7,8-tetrahydrofolate + NADP(+) = (6R)-5,10-methenyltetrahydrofolate + NADPH</text>
        <dbReference type="Rhea" id="RHEA:22812"/>
        <dbReference type="ChEBI" id="CHEBI:15636"/>
        <dbReference type="ChEBI" id="CHEBI:57455"/>
        <dbReference type="ChEBI" id="CHEBI:57783"/>
        <dbReference type="ChEBI" id="CHEBI:58349"/>
        <dbReference type="EC" id="1.5.1.5"/>
    </reaction>
</comment>
<dbReference type="InterPro" id="IPR020631">
    <property type="entry name" value="THF_DH/CycHdrlase_NAD-bd_dom"/>
</dbReference>
<feature type="domain" description="Tetrahydrofolate dehydrogenase/cyclohydrolase NAD(P)-binding" evidence="15">
    <location>
        <begin position="139"/>
        <end position="284"/>
    </location>
</feature>
<evidence type="ECO:0000256" key="12">
    <source>
        <dbReference type="ARBA" id="ARBA00036357"/>
    </source>
</evidence>
<dbReference type="GO" id="GO:0000105">
    <property type="term" value="P:L-histidine biosynthetic process"/>
    <property type="evidence" value="ECO:0007669"/>
    <property type="project" value="UniProtKB-KW"/>
</dbReference>
<sequence length="298" mass="32020">MMTNIIDGKSIAAKLRSRIANEVESLKQQGIHPGLAVILVGDDPASQVYVRSKGKQTKEAGMNSFEYRLADNTPQEALLELISKLNQDNSVNGILVQLPLPRHIDEEAIINAIAPQKDVDGFHPINIGLLSTGGKATIPCTPLGCLMMLKDQLGDLSGLKAVVLGRSNIVGKPMASLLIKENCTVTIAHSKTTCIEDECRQADILIAAVGKPELVKENWIKPGATIIDVGINRIKDTENNSKLVGDVDFINVSKKSGAITPVPGGVGPMTIACLLLNTLTITLRQNNLSIPKWIINQE</sequence>
<dbReference type="Gene3D" id="3.40.50.10860">
    <property type="entry name" value="Leucine Dehydrogenase, chain A, domain 1"/>
    <property type="match status" value="1"/>
</dbReference>
<dbReference type="InterPro" id="IPR036291">
    <property type="entry name" value="NAD(P)-bd_dom_sf"/>
</dbReference>
<evidence type="ECO:0000256" key="5">
    <source>
        <dbReference type="ARBA" id="ARBA00022755"/>
    </source>
</evidence>
<dbReference type="Pfam" id="PF02882">
    <property type="entry name" value="THF_DHG_CYH_C"/>
    <property type="match status" value="1"/>
</dbReference>
<comment type="caution">
    <text evidence="13">Lacks conserved residue(s) required for the propagation of feature annotation.</text>
</comment>
<gene>
    <name evidence="13 16" type="primary">folD</name>
    <name evidence="16" type="ORF">EH243_06295</name>
</gene>
<dbReference type="SUPFAM" id="SSF53223">
    <property type="entry name" value="Aminoacid dehydrogenase-like, N-terminal domain"/>
    <property type="match status" value="1"/>
</dbReference>
<keyword evidence="7 13" id="KW-0521">NADP</keyword>
<dbReference type="PROSITE" id="PS00767">
    <property type="entry name" value="THF_DHG_CYH_2"/>
    <property type="match status" value="1"/>
</dbReference>
<dbReference type="EMBL" id="RQXW01000004">
    <property type="protein sequence ID" value="RTE66687.1"/>
    <property type="molecule type" value="Genomic_DNA"/>
</dbReference>
<evidence type="ECO:0000256" key="2">
    <source>
        <dbReference type="ARBA" id="ARBA00011738"/>
    </source>
</evidence>
<comment type="subunit">
    <text evidence="2 13">Homodimer.</text>
</comment>
<dbReference type="NCBIfam" id="NF010785">
    <property type="entry name" value="PRK14188.1"/>
    <property type="match status" value="1"/>
</dbReference>